<feature type="region of interest" description="Disordered" evidence="1">
    <location>
        <begin position="99"/>
        <end position="125"/>
    </location>
</feature>
<comment type="caution">
    <text evidence="3">The sequence shown here is derived from an EMBL/GenBank/DDBJ whole genome shotgun (WGS) entry which is preliminary data.</text>
</comment>
<dbReference type="SUPFAM" id="SSF88697">
    <property type="entry name" value="PUA domain-like"/>
    <property type="match status" value="1"/>
</dbReference>
<evidence type="ECO:0000313" key="3">
    <source>
        <dbReference type="EMBL" id="MDA0567074.1"/>
    </source>
</evidence>
<evidence type="ECO:0000259" key="2">
    <source>
        <dbReference type="PROSITE" id="PS51787"/>
    </source>
</evidence>
<feature type="domain" description="Lon N-terminal" evidence="2">
    <location>
        <begin position="1"/>
        <end position="203"/>
    </location>
</feature>
<organism evidence="3 4">
    <name type="scientific">Streptomonospora mangrovi</name>
    <dbReference type="NCBI Taxonomy" id="2883123"/>
    <lineage>
        <taxon>Bacteria</taxon>
        <taxon>Bacillati</taxon>
        <taxon>Actinomycetota</taxon>
        <taxon>Actinomycetes</taxon>
        <taxon>Streptosporangiales</taxon>
        <taxon>Nocardiopsidaceae</taxon>
        <taxon>Streptomonospora</taxon>
    </lineage>
</organism>
<protein>
    <submittedName>
        <fullName evidence="3">LON peptidase substrate-binding domain-containing protein</fullName>
    </submittedName>
</protein>
<dbReference type="RefSeq" id="WP_270074324.1">
    <property type="nucleotide sequence ID" value="NZ_JAJAQC010000048.1"/>
</dbReference>
<reference evidence="3" key="1">
    <citation type="submission" date="2021-10" db="EMBL/GenBank/DDBJ databases">
        <title>Streptomonospora sp. nov., isolated from mangrove soil.</title>
        <authorList>
            <person name="Chen X."/>
            <person name="Ge X."/>
            <person name="Liu W."/>
        </authorList>
    </citation>
    <scope>NUCLEOTIDE SEQUENCE</scope>
    <source>
        <strain evidence="3">S1-112</strain>
    </source>
</reference>
<dbReference type="InterPro" id="IPR003111">
    <property type="entry name" value="Lon_prtase_N"/>
</dbReference>
<dbReference type="InterPro" id="IPR015947">
    <property type="entry name" value="PUA-like_sf"/>
</dbReference>
<keyword evidence="4" id="KW-1185">Reference proteome</keyword>
<dbReference type="AlphaFoldDB" id="A0A9X3SJ79"/>
<name>A0A9X3SJ79_9ACTN</name>
<evidence type="ECO:0000313" key="4">
    <source>
        <dbReference type="Proteomes" id="UP001140076"/>
    </source>
</evidence>
<gene>
    <name evidence="3" type="ORF">LG943_22540</name>
</gene>
<dbReference type="EMBL" id="JAJAQC010000048">
    <property type="protein sequence ID" value="MDA0567074.1"/>
    <property type="molecule type" value="Genomic_DNA"/>
</dbReference>
<dbReference type="Pfam" id="PF02190">
    <property type="entry name" value="LON_substr_bdg"/>
    <property type="match status" value="1"/>
</dbReference>
<dbReference type="PANTHER" id="PTHR46732:SF8">
    <property type="entry name" value="ATP-DEPENDENT PROTEASE LA (LON) DOMAIN PROTEIN"/>
    <property type="match status" value="1"/>
</dbReference>
<dbReference type="Gene3D" id="2.30.130.40">
    <property type="entry name" value="LON domain-like"/>
    <property type="match status" value="1"/>
</dbReference>
<accession>A0A9X3SJ79</accession>
<dbReference type="PROSITE" id="PS51787">
    <property type="entry name" value="LON_N"/>
    <property type="match status" value="1"/>
</dbReference>
<dbReference type="SMART" id="SM00464">
    <property type="entry name" value="LON"/>
    <property type="match status" value="1"/>
</dbReference>
<dbReference type="Gene3D" id="1.20.58.1480">
    <property type="match status" value="1"/>
</dbReference>
<evidence type="ECO:0000256" key="1">
    <source>
        <dbReference type="SAM" id="MobiDB-lite"/>
    </source>
</evidence>
<dbReference type="InterPro" id="IPR046336">
    <property type="entry name" value="Lon_prtase_N_sf"/>
</dbReference>
<proteinExistence type="predicted"/>
<dbReference type="PANTHER" id="PTHR46732">
    <property type="entry name" value="ATP-DEPENDENT PROTEASE LA (LON) DOMAIN PROTEIN"/>
    <property type="match status" value="1"/>
</dbReference>
<sequence>MPHRLPLFPLGTVLFPGAALPLHVFEERYRRLVEDVLQAPEGEPRVFGVVGIELGHEVGPDSAHRVFDVGCTAEVRTARRRADGRYDLVVEGGTRFRVDRRDDPDADTPFVRADTTPLPDEVGPGAEDYAERVRRRFGVYRERLRRVGVPAEPPEDLPADPLPLSYAVSAAMVVDQADQQELLEADHAAARLELAAGLLRRENRVLASLPVLPAGRFLRHEVNLN</sequence>
<dbReference type="Proteomes" id="UP001140076">
    <property type="component" value="Unassembled WGS sequence"/>
</dbReference>